<dbReference type="InParanoid" id="A0A316YT93"/>
<dbReference type="RefSeq" id="XP_025379707.1">
    <property type="nucleotide sequence ID" value="XM_025521422.1"/>
</dbReference>
<sequence length="94" mass="10011">MYPPSLSLPLSFSTIATGDGRMFWVVGKYLLRGGMPANQKRQFVHVLPFALAGLSASLCICPLQRKSSDAGTGQILAIEKEQSLSVIVVCPASS</sequence>
<gene>
    <name evidence="1" type="ORF">FA10DRAFT_266257</name>
</gene>
<protein>
    <submittedName>
        <fullName evidence="1">Uncharacterized protein</fullName>
    </submittedName>
</protein>
<dbReference type="AlphaFoldDB" id="A0A316YT93"/>
<reference evidence="1 2" key="1">
    <citation type="journal article" date="2018" name="Mol. Biol. Evol.">
        <title>Broad Genomic Sampling Reveals a Smut Pathogenic Ancestry of the Fungal Clade Ustilaginomycotina.</title>
        <authorList>
            <person name="Kijpornyongpan T."/>
            <person name="Mondo S.J."/>
            <person name="Barry K."/>
            <person name="Sandor L."/>
            <person name="Lee J."/>
            <person name="Lipzen A."/>
            <person name="Pangilinan J."/>
            <person name="LaButti K."/>
            <person name="Hainaut M."/>
            <person name="Henrissat B."/>
            <person name="Grigoriev I.V."/>
            <person name="Spatafora J.W."/>
            <person name="Aime M.C."/>
        </authorList>
    </citation>
    <scope>NUCLEOTIDE SEQUENCE [LARGE SCALE GENOMIC DNA]</scope>
    <source>
        <strain evidence="1 2">MCA 4198</strain>
    </source>
</reference>
<dbReference type="Proteomes" id="UP000245768">
    <property type="component" value="Unassembled WGS sequence"/>
</dbReference>
<feature type="non-terminal residue" evidence="1">
    <location>
        <position position="94"/>
    </location>
</feature>
<dbReference type="EMBL" id="KZ819635">
    <property type="protein sequence ID" value="PWN92509.1"/>
    <property type="molecule type" value="Genomic_DNA"/>
</dbReference>
<keyword evidence="2" id="KW-1185">Reference proteome</keyword>
<proteinExistence type="predicted"/>
<evidence type="ECO:0000313" key="1">
    <source>
        <dbReference type="EMBL" id="PWN92509.1"/>
    </source>
</evidence>
<organism evidence="1 2">
    <name type="scientific">Acaromyces ingoldii</name>
    <dbReference type="NCBI Taxonomy" id="215250"/>
    <lineage>
        <taxon>Eukaryota</taxon>
        <taxon>Fungi</taxon>
        <taxon>Dikarya</taxon>
        <taxon>Basidiomycota</taxon>
        <taxon>Ustilaginomycotina</taxon>
        <taxon>Exobasidiomycetes</taxon>
        <taxon>Exobasidiales</taxon>
        <taxon>Cryptobasidiaceae</taxon>
        <taxon>Acaromyces</taxon>
    </lineage>
</organism>
<name>A0A316YT93_9BASI</name>
<accession>A0A316YT93</accession>
<dbReference type="GeneID" id="37043338"/>
<evidence type="ECO:0000313" key="2">
    <source>
        <dbReference type="Proteomes" id="UP000245768"/>
    </source>
</evidence>